<dbReference type="STRING" id="931626.Awo_c04460"/>
<dbReference type="OrthoDB" id="78172at2"/>
<gene>
    <name evidence="1" type="ordered locus">Awo_c04460</name>
</gene>
<dbReference type="Proteomes" id="UP000007177">
    <property type="component" value="Chromosome"/>
</dbReference>
<name>H6LHR8_ACEWD</name>
<dbReference type="KEGG" id="awo:Awo_c04460"/>
<dbReference type="AlphaFoldDB" id="H6LHR8"/>
<accession>H6LHR8</accession>
<dbReference type="EMBL" id="CP002987">
    <property type="protein sequence ID" value="AFA47247.1"/>
    <property type="molecule type" value="Genomic_DNA"/>
</dbReference>
<sequence length="1210" mass="141737">MSKNLVNTYIEDIAKRLHDPRQFGTASIMVGAGFSKNANNLGEGAYAPNWEELAIKMYEVLYLEPSTIEEKIVWEKRRVKKTSGKNVLKLAEEYKVIFGRNKLDRFIEQNINDDQYDPGQLHEKLLELNWKDVFTTNYDTLLERAINKVNVRRNYKIILNQNDLPGSIHPRIIKLHGSIPNSKPYIISEEDYRTYPSTYAPFVNTVQQAMLETQLCLIGFSGDDPNFLSWIGWLRDNMGENCPQIYLCNVFNDMSDSEKKILESQKISIVDLACLVEEPTKNIYQDALEKFLEKLKNYGQEEKTIFDKLKLIPTTFAIDINEAYYKKMIDYTVKVKKITQEYFVLPFTELKYFTEKLNEHFQNVSYTLVDKSKFILMGNATTILRKLYVPLYNVQASKIEELLSSFPYNSLNKKNGEQSNWFELSMYLAEMYRLDGKIEEYNKITNKIEEIKDSLDGEQTAKYCIEICMSFLSRFDYNNALKQLEKIGENITYEIQIKKACLLNWLGEEKKASELLKKCSASLAQTTYSENKSTLLISYLYMCSYTTERRLHITGFWEHEFSDNKYNSKKILNDIKLSLTSNLLHAQNKRETIERTFNPNAQTQHFGTTPIEIRESLSDSFRYLLFQDNLCLRLQNSDEKEMIAKAATEIVWTSENPLWKWSFIIRTNDEKVVKNYFTRELIVTSNKEWTEKLFDQLMLLLNDFTENENFRDSKKIVTQMVIYTVLPRLCIVLDDERILKLVRKIFQLLIKDDFFINIEVRSILKCLSYSLNLEILKKSIVEILDLTSTTIPISTYFEHIDFERNENVQEIPDQLISKIIGEIKNDNLDIRDCGISKVVLLYNLKQLPGNKKNEIANAIWNKKNESGFPLSNLYSIGLWEELPFISGVSFEDLYVNYLKNPKFSRCVYENKIEGNMNVDGEIFSYMNAVYFLSVFQKKEHYKVNWSEDLVNNILEYLFEYLNNEQALFQDRIDIFGTQMRAKNRFLNLSNLVAILLTQAIISDTYNTIGQDFFIKIKTVFIETETPMLGIETIEKLFNKDYENVFELLSEQIMLGSLEELFQAFIALDIIIIYKENFPNKLINIENDLFIIFKSLKYMDVKICSSIFLCLMQVIDRDLFSRGAFPEIIVQTFVECYDIYEIAIKKVNKDCLDAIYNLSKLARCYYNTLINNGIKISMKMDSLIEQMKKSPLNEVKNQWENYSLARTIDTL</sequence>
<dbReference type="eggNOG" id="COG0846">
    <property type="taxonomic scope" value="Bacteria"/>
</dbReference>
<reference evidence="1 2" key="2">
    <citation type="journal article" date="2012" name="PLoS ONE">
        <title>An ancient pathway combining carbon dioxide fixation with the generation and utilization of a sodium ion gradient for ATP synthesis.</title>
        <authorList>
            <person name="Poehlein A."/>
            <person name="Schmidt S."/>
            <person name="Kaster A.K."/>
            <person name="Goenrich M."/>
            <person name="Vollmers J."/>
            <person name="Thurmer A."/>
            <person name="Bertsch J."/>
            <person name="Schuchmann K."/>
            <person name="Voigt B."/>
            <person name="Hecker M."/>
            <person name="Daniel R."/>
            <person name="Thauer R.K."/>
            <person name="Gottschalk G."/>
            <person name="Muller V."/>
        </authorList>
    </citation>
    <scope>NUCLEOTIDE SEQUENCE [LARGE SCALE GENOMIC DNA]</scope>
    <source>
        <strain evidence="2">ATCC 29683 / DSM 1030 / JCM 2381 / KCTC 1655 / WB1</strain>
    </source>
</reference>
<protein>
    <submittedName>
        <fullName evidence="1">Uncharacterized protein</fullName>
    </submittedName>
</protein>
<dbReference type="HOGENOM" id="CLU_272584_0_0_9"/>
<dbReference type="InterPro" id="IPR029035">
    <property type="entry name" value="DHS-like_NAD/FAD-binding_dom"/>
</dbReference>
<keyword evidence="2" id="KW-1185">Reference proteome</keyword>
<dbReference type="RefSeq" id="WP_014354850.1">
    <property type="nucleotide sequence ID" value="NC_016894.1"/>
</dbReference>
<dbReference type="SUPFAM" id="SSF52467">
    <property type="entry name" value="DHS-like NAD/FAD-binding domain"/>
    <property type="match status" value="1"/>
</dbReference>
<organism evidence="1 2">
    <name type="scientific">Acetobacterium woodii (strain ATCC 29683 / DSM 1030 / JCM 2381 / KCTC 1655 / WB1)</name>
    <dbReference type="NCBI Taxonomy" id="931626"/>
    <lineage>
        <taxon>Bacteria</taxon>
        <taxon>Bacillati</taxon>
        <taxon>Bacillota</taxon>
        <taxon>Clostridia</taxon>
        <taxon>Eubacteriales</taxon>
        <taxon>Eubacteriaceae</taxon>
        <taxon>Acetobacterium</taxon>
    </lineage>
</organism>
<evidence type="ECO:0000313" key="2">
    <source>
        <dbReference type="Proteomes" id="UP000007177"/>
    </source>
</evidence>
<proteinExistence type="predicted"/>
<reference evidence="2" key="1">
    <citation type="submission" date="2011-07" db="EMBL/GenBank/DDBJ databases">
        <title>Complete genome sequence of Acetobacterium woodii.</title>
        <authorList>
            <person name="Poehlein A."/>
            <person name="Schmidt S."/>
            <person name="Kaster A.-K."/>
            <person name="Goenrich M."/>
            <person name="Vollmers J."/>
            <person name="Thuermer A."/>
            <person name="Gottschalk G."/>
            <person name="Thauer R.K."/>
            <person name="Daniel R."/>
            <person name="Mueller V."/>
        </authorList>
    </citation>
    <scope>NUCLEOTIDE SEQUENCE [LARGE SCALE GENOMIC DNA]</scope>
    <source>
        <strain evidence="2">ATCC 29683 / DSM 1030 / JCM 2381 / KCTC 1655 / WB1</strain>
    </source>
</reference>
<evidence type="ECO:0000313" key="1">
    <source>
        <dbReference type="EMBL" id="AFA47247.1"/>
    </source>
</evidence>
<dbReference type="Pfam" id="PF13289">
    <property type="entry name" value="SIR2_2"/>
    <property type="match status" value="1"/>
</dbReference>